<gene>
    <name evidence="2" type="ORF">ODALV1_LOCUS3483</name>
</gene>
<dbReference type="EMBL" id="CAXLJM020000011">
    <property type="protein sequence ID" value="CAL8076474.1"/>
    <property type="molecule type" value="Genomic_DNA"/>
</dbReference>
<keyword evidence="3" id="KW-1185">Reference proteome</keyword>
<name>A0ABP1PT47_9HEXA</name>
<evidence type="ECO:0000313" key="2">
    <source>
        <dbReference type="EMBL" id="CAL8076474.1"/>
    </source>
</evidence>
<reference evidence="2 3" key="1">
    <citation type="submission" date="2024-08" db="EMBL/GenBank/DDBJ databases">
        <authorList>
            <person name="Cucini C."/>
            <person name="Frati F."/>
        </authorList>
    </citation>
    <scope>NUCLEOTIDE SEQUENCE [LARGE SCALE GENOMIC DNA]</scope>
</reference>
<proteinExistence type="predicted"/>
<dbReference type="Proteomes" id="UP001642540">
    <property type="component" value="Unassembled WGS sequence"/>
</dbReference>
<accession>A0ABP1PT47</accession>
<evidence type="ECO:0000256" key="1">
    <source>
        <dbReference type="SAM" id="MobiDB-lite"/>
    </source>
</evidence>
<comment type="caution">
    <text evidence="2">The sequence shown here is derived from an EMBL/GenBank/DDBJ whole genome shotgun (WGS) entry which is preliminary data.</text>
</comment>
<sequence length="96" mass="10842">MRSGHNYKIFNGIDDELYGAEAEKSKVCHDNEKRNEPISCPSDSPSSPSSSEDETKKVLRASAPETSLDSSEEMNTANFIRSPLHQSVHSPEYYYW</sequence>
<protein>
    <submittedName>
        <fullName evidence="2">Uncharacterized protein</fullName>
    </submittedName>
</protein>
<feature type="compositionally biased region" description="Polar residues" evidence="1">
    <location>
        <begin position="64"/>
        <end position="74"/>
    </location>
</feature>
<evidence type="ECO:0000313" key="3">
    <source>
        <dbReference type="Proteomes" id="UP001642540"/>
    </source>
</evidence>
<feature type="region of interest" description="Disordered" evidence="1">
    <location>
        <begin position="29"/>
        <end position="74"/>
    </location>
</feature>
<feature type="compositionally biased region" description="Low complexity" evidence="1">
    <location>
        <begin position="37"/>
        <end position="50"/>
    </location>
</feature>
<organism evidence="2 3">
    <name type="scientific">Orchesella dallaii</name>
    <dbReference type="NCBI Taxonomy" id="48710"/>
    <lineage>
        <taxon>Eukaryota</taxon>
        <taxon>Metazoa</taxon>
        <taxon>Ecdysozoa</taxon>
        <taxon>Arthropoda</taxon>
        <taxon>Hexapoda</taxon>
        <taxon>Collembola</taxon>
        <taxon>Entomobryomorpha</taxon>
        <taxon>Entomobryoidea</taxon>
        <taxon>Orchesellidae</taxon>
        <taxon>Orchesellinae</taxon>
        <taxon>Orchesella</taxon>
    </lineage>
</organism>